<dbReference type="Proteomes" id="UP000336166">
    <property type="component" value="Unassembled WGS sequence"/>
</dbReference>
<evidence type="ECO:0000313" key="62">
    <source>
        <dbReference type="Proteomes" id="UP000527632"/>
    </source>
</evidence>
<dbReference type="EMBL" id="DAAJCS010000001">
    <property type="protein sequence ID" value="HAC0011455.1"/>
    <property type="molecule type" value="Genomic_DNA"/>
</dbReference>
<dbReference type="Pfam" id="PF12697">
    <property type="entry name" value="Abhydrolase_6"/>
    <property type="match status" value="1"/>
</dbReference>
<evidence type="ECO:0000313" key="7">
    <source>
        <dbReference type="EMBL" id="EAD3792052.1"/>
    </source>
</evidence>
<evidence type="ECO:0000313" key="20">
    <source>
        <dbReference type="EMBL" id="EAK8898395.1"/>
    </source>
</evidence>
<evidence type="ECO:0000313" key="63">
    <source>
        <dbReference type="Proteomes" id="UP000528151"/>
    </source>
</evidence>
<evidence type="ECO:0000313" key="3">
    <source>
        <dbReference type="EMBL" id="EAC5550408.1"/>
    </source>
</evidence>
<dbReference type="EMBL" id="AALGDA010000002">
    <property type="protein sequence ID" value="ECY9781601.1"/>
    <property type="molecule type" value="Genomic_DNA"/>
</dbReference>
<dbReference type="Proteomes" id="UP000544530">
    <property type="component" value="Unassembled WGS sequence"/>
</dbReference>
<evidence type="ECO:0000313" key="2">
    <source>
        <dbReference type="EMBL" id="EAC4552001.1"/>
    </source>
</evidence>
<evidence type="ECO:0000313" key="26">
    <source>
        <dbReference type="EMBL" id="ECY6542789.1"/>
    </source>
</evidence>
<dbReference type="Proteomes" id="UP000566721">
    <property type="component" value="Unassembled WGS sequence"/>
</dbReference>
<evidence type="ECO:0000313" key="10">
    <source>
        <dbReference type="EMBL" id="EAE2353286.1"/>
    </source>
</evidence>
<dbReference type="EMBL" id="AALEDS010000001">
    <property type="protein sequence ID" value="ECY6542789.1"/>
    <property type="molecule type" value="Genomic_DNA"/>
</dbReference>
<dbReference type="EMBL" id="AAIAJJ010000001">
    <property type="protein sequence ID" value="ECC1555269.1"/>
    <property type="molecule type" value="Genomic_DNA"/>
</dbReference>
<dbReference type="EMBL" id="AAHZFY010000009">
    <property type="protein sequence ID" value="ECB9513217.1"/>
    <property type="molecule type" value="Genomic_DNA"/>
</dbReference>
<dbReference type="EMBL" id="DAAJFY010000002">
    <property type="protein sequence ID" value="HAC0274397.1"/>
    <property type="molecule type" value="Genomic_DNA"/>
</dbReference>
<gene>
    <name evidence="36" type="primary">bioh</name>
    <name evidence="2" type="ORF">ABZ57_05845</name>
    <name evidence="35" type="ORF">AJL21_06710</name>
    <name evidence="3" type="ORF">ARY78_08200</name>
    <name evidence="14" type="ORF">B1N52_04775</name>
    <name evidence="13" type="ORF">B1S26_06350</name>
    <name evidence="15" type="ORF">B5K54_04080</name>
    <name evidence="11" type="ORF">BB997_04315</name>
    <name evidence="25" type="ORF">BCZ19_06915</name>
    <name evidence="12" type="ORF">BCZ21_03580</name>
    <name evidence="17" type="ORF">CA369_00485</name>
    <name evidence="16" type="ORF">CAV64_05760</name>
    <name evidence="20" type="ORF">D7104_11895</name>
    <name evidence="18" type="ORF">DCT16_04310</name>
    <name evidence="5" type="ORF">DQ70_05670</name>
    <name evidence="4" type="ORF">DU018_05935</name>
    <name evidence="36" type="ORF">DYZ80_01242</name>
    <name evidence="19" type="ORF">E5F58_11020</name>
    <name evidence="9" type="ORF">EX365_12555</name>
    <name evidence="8" type="ORF">EXZ73_10305</name>
    <name evidence="26" type="ORF">F6436_00460</name>
    <name evidence="27" type="ORF">F6515_01200</name>
    <name evidence="21" type="ORF">FA835_05050</name>
    <name evidence="23" type="ORF">FLQ97_05655</name>
    <name evidence="22" type="ORF">FLR03_06585</name>
    <name evidence="24" type="ORF">FNX40_00455</name>
    <name evidence="30" type="ORF">G3O21_000090</name>
    <name evidence="29" type="ORF">GJW51_03270</name>
    <name evidence="28" type="ORF">GQG13_04745</name>
    <name evidence="31" type="ORF">GYS09_08835</name>
    <name evidence="32" type="ORF">GYX23_00440</name>
    <name evidence="33" type="ORF">GYY14_03315</name>
    <name evidence="34" type="ORF">HZJ64_03480</name>
    <name evidence="6" type="ORF">KV70_00455</name>
    <name evidence="7" type="ORF">UI29_04585</name>
    <name evidence="10" type="ORF">Y261_02855</name>
</gene>
<dbReference type="Proteomes" id="UP000842809">
    <property type="component" value="Unassembled WGS sequence"/>
</dbReference>
<dbReference type="Proteomes" id="UP000841146">
    <property type="component" value="Unassembled WGS sequence"/>
</dbReference>
<dbReference type="InterPro" id="IPR000073">
    <property type="entry name" value="AB_hydrolase_1"/>
</dbReference>
<evidence type="ECO:0000313" key="37">
    <source>
        <dbReference type="Proteomes" id="UP000272537"/>
    </source>
</evidence>
<reference evidence="34 65" key="8">
    <citation type="submission" date="2020-06" db="EMBL/GenBank/DDBJ databases">
        <title>Two Listeria outbreaks in Switzerland in 2018 and 2020.</title>
        <authorList>
            <person name="Stevens M.J.A."/>
            <person name="Bloemberg G."/>
            <person name="Nusch-Inderbinnen M."/>
            <person name="Stephan R."/>
        </authorList>
    </citation>
    <scope>NUCLEOTIDE SEQUENCE [LARGE SCALE GENOMIC DNA]</scope>
    <source>
        <strain evidence="34 65">N18-0707</strain>
    </source>
</reference>
<dbReference type="EMBL" id="AABCVX010000002">
    <property type="protein sequence ID" value="EAG6168611.1"/>
    <property type="molecule type" value="Genomic_DNA"/>
</dbReference>
<evidence type="ECO:0000313" key="23">
    <source>
        <dbReference type="EMBL" id="ECB9513217.1"/>
    </source>
</evidence>
<dbReference type="EMBL" id="AACKDQ010000009">
    <property type="protein sequence ID" value="EAK9316472.1"/>
    <property type="molecule type" value="Genomic_DNA"/>
</dbReference>
<evidence type="ECO:0000313" key="35">
    <source>
        <dbReference type="EMBL" id="OET50881.1"/>
    </source>
</evidence>
<evidence type="ECO:0000313" key="36">
    <source>
        <dbReference type="EMBL" id="RKA09598.1"/>
    </source>
</evidence>
<dbReference type="Proteomes" id="UP000481141">
    <property type="component" value="Unassembled WGS sequence"/>
</dbReference>
<dbReference type="EMBL" id="QXLS01000002">
    <property type="protein sequence ID" value="RKA09598.1"/>
    <property type="molecule type" value="Genomic_DNA"/>
</dbReference>
<dbReference type="Proteomes" id="UP000852906">
    <property type="component" value="Unassembled WGS sequence"/>
</dbReference>
<evidence type="ECO:0000313" key="39">
    <source>
        <dbReference type="Proteomes" id="UP000336166"/>
    </source>
</evidence>
<reference evidence="39 41" key="4">
    <citation type="submission" date="2018-06" db="EMBL/GenBank/DDBJ databases">
        <authorList>
            <consortium name="PulseNet: The National Subtyping Network for Foodborne Disease Surveillance"/>
            <person name="Tarr C.L."/>
            <person name="Trees E."/>
            <person name="Katz L.S."/>
            <person name="Carleton-Romer H.A."/>
            <person name="Stroika S."/>
            <person name="Kucerova Z."/>
            <person name="Roache K.F."/>
            <person name="Sabol A.L."/>
            <person name="Besser J."/>
            <person name="Gerner-Smidt P."/>
        </authorList>
    </citation>
    <scope>NUCLEOTIDE SEQUENCE [LARGE SCALE GENOMIC DNA]</scope>
    <source>
        <strain evidence="2 41">2015L-6227</strain>
        <strain evidence="10 39">PNUSAL000134</strain>
        <strain evidence="6 45">PNUSAL000910</strain>
        <strain evidence="11 57">PNUSAL002298</strain>
        <strain evidence="20 44">PNUSAL004402</strain>
        <strain evidence="27 60">PNUSAL005692</strain>
    </source>
</reference>
<evidence type="ECO:0000259" key="1">
    <source>
        <dbReference type="Pfam" id="PF12697"/>
    </source>
</evidence>
<dbReference type="Proteomes" id="UP000540117">
    <property type="component" value="Unassembled WGS sequence"/>
</dbReference>
<dbReference type="Proteomes" id="UP000528151">
    <property type="component" value="Unassembled WGS sequence"/>
</dbReference>
<evidence type="ECO:0000313" key="8">
    <source>
        <dbReference type="EMBL" id="EAD5774680.1"/>
    </source>
</evidence>
<evidence type="ECO:0000313" key="45">
    <source>
        <dbReference type="Proteomes" id="UP000354255"/>
    </source>
</evidence>
<dbReference type="EMBL" id="AANDSR010000002">
    <property type="protein sequence ID" value="EDN9835685.1"/>
    <property type="molecule type" value="Genomic_DNA"/>
</dbReference>
<dbReference type="InterPro" id="IPR029058">
    <property type="entry name" value="AB_hydrolase_fold"/>
</dbReference>
<evidence type="ECO:0000313" key="52">
    <source>
        <dbReference type="Proteomes" id="UP000410967"/>
    </source>
</evidence>
<dbReference type="Proteomes" id="UP000339309">
    <property type="component" value="Unassembled WGS sequence"/>
</dbReference>
<dbReference type="Proteomes" id="UP000478704">
    <property type="component" value="Unassembled WGS sequence"/>
</dbReference>
<evidence type="ECO:0000313" key="21">
    <source>
        <dbReference type="EMBL" id="EAK9316472.1"/>
    </source>
</evidence>
<evidence type="ECO:0000313" key="16">
    <source>
        <dbReference type="EMBL" id="EAG4330751.1"/>
    </source>
</evidence>
<dbReference type="EMBL" id="AAAJKI010000010">
    <property type="protein sequence ID" value="EAC6547911.1"/>
    <property type="molecule type" value="Genomic_DNA"/>
</dbReference>
<dbReference type="EMBL" id="AAANYN010000015">
    <property type="protein sequence ID" value="EAD5774680.1"/>
    <property type="molecule type" value="Genomic_DNA"/>
</dbReference>
<evidence type="ECO:0000313" key="22">
    <source>
        <dbReference type="EMBL" id="ECB9473346.1"/>
    </source>
</evidence>
<dbReference type="RefSeq" id="WP_003724984.1">
    <property type="nucleotide sequence ID" value="NC_021824.1"/>
</dbReference>
<dbReference type="EMBL" id="AAAIXK010000004">
    <property type="protein sequence ID" value="EAC5550408.1"/>
    <property type="molecule type" value="Genomic_DNA"/>
</dbReference>
<evidence type="ECO:0000313" key="41">
    <source>
        <dbReference type="Proteomes" id="UP000339309"/>
    </source>
</evidence>
<evidence type="ECO:0000313" key="59">
    <source>
        <dbReference type="Proteomes" id="UP000481141"/>
    </source>
</evidence>
<dbReference type="Proteomes" id="UP000272537">
    <property type="component" value="Unassembled WGS sequence"/>
</dbReference>
<dbReference type="EMBL" id="AAAMZD010000002">
    <property type="protein sequence ID" value="EAD3792052.1"/>
    <property type="molecule type" value="Genomic_DNA"/>
</dbReference>
<dbReference type="Proteomes" id="UP000398321">
    <property type="component" value="Unassembled WGS sequence"/>
</dbReference>
<name>A0A0B8RAF5_LISMN</name>
<dbReference type="EMBL" id="AABBHO010000008">
    <property type="protein sequence ID" value="EAG2996467.1"/>
    <property type="molecule type" value="Genomic_DNA"/>
</dbReference>
<evidence type="ECO:0000313" key="66">
    <source>
        <dbReference type="Proteomes" id="UP000549379"/>
    </source>
</evidence>
<evidence type="ECO:0000313" key="65">
    <source>
        <dbReference type="Proteomes" id="UP000544530"/>
    </source>
</evidence>
<dbReference type="EMBL" id="MJTJ01000013">
    <property type="protein sequence ID" value="OET50881.1"/>
    <property type="molecule type" value="Genomic_DNA"/>
</dbReference>
<dbReference type="KEGG" id="lmv:Y193_02215"/>
<dbReference type="Proteomes" id="UP000455569">
    <property type="component" value="Unassembled WGS sequence"/>
</dbReference>
<dbReference type="EMBL" id="AAAJWF010000003">
    <property type="protein sequence ID" value="EAC7480164.1"/>
    <property type="molecule type" value="Genomic_DNA"/>
</dbReference>
<evidence type="ECO:0000313" key="69">
    <source>
        <dbReference type="Proteomes" id="UP000844415"/>
    </source>
</evidence>
<reference evidence="36 37" key="2">
    <citation type="journal article" date="2018" name="BMC Genomics">
        <title>Genes significantly associated with lineage II food isolates of Listeria monocytogenes.</title>
        <authorList>
            <person name="Pirone-Davies C."/>
            <person name="Chen Y."/>
            <person name="Pightling A."/>
            <person name="Ryan G."/>
            <person name="Wang Y."/>
            <person name="Yao K."/>
            <person name="Hoffmann M."/>
            <person name="Allard M.W."/>
        </authorList>
    </citation>
    <scope>NUCLEOTIDE SEQUENCE [LARGE SCALE GENOMIC DNA]</scope>
    <source>
        <strain evidence="36 37">PNUSAL000550</strain>
    </source>
</reference>
<dbReference type="InterPro" id="IPR050266">
    <property type="entry name" value="AB_hydrolase_sf"/>
</dbReference>
<evidence type="ECO:0000313" key="6">
    <source>
        <dbReference type="EMBL" id="EAC9038678.1"/>
    </source>
</evidence>
<evidence type="ECO:0000313" key="33">
    <source>
        <dbReference type="EMBL" id="HAC0274397.1"/>
    </source>
</evidence>
<evidence type="ECO:0000313" key="50">
    <source>
        <dbReference type="Proteomes" id="UP000389283"/>
    </source>
</evidence>
<evidence type="ECO:0000313" key="48">
    <source>
        <dbReference type="Proteomes" id="UP000368512"/>
    </source>
</evidence>
<evidence type="ECO:0000313" key="70">
    <source>
        <dbReference type="Proteomes" id="UP000852906"/>
    </source>
</evidence>
<dbReference type="Proteomes" id="UP000478682">
    <property type="component" value="Unassembled WGS sequence"/>
</dbReference>
<dbReference type="EMBL" id="AAAIKW010000003">
    <property type="protein sequence ID" value="EAC4552001.1"/>
    <property type="molecule type" value="Genomic_DNA"/>
</dbReference>
<dbReference type="EMBL" id="AAAKQF010000001">
    <property type="protein sequence ID" value="EAC9038678.1"/>
    <property type="molecule type" value="Genomic_DNA"/>
</dbReference>
<dbReference type="Proteomes" id="UP000467347">
    <property type="component" value="Unassembled WGS sequence"/>
</dbReference>
<dbReference type="EMBL" id="AAHZFN010000007">
    <property type="protein sequence ID" value="ECB9473346.1"/>
    <property type="molecule type" value="Genomic_DNA"/>
</dbReference>
<evidence type="ECO:0000313" key="47">
    <source>
        <dbReference type="Proteomes" id="UP000365297"/>
    </source>
</evidence>
<evidence type="ECO:0000313" key="56">
    <source>
        <dbReference type="Proteomes" id="UP000467347"/>
    </source>
</evidence>
<reference evidence="26 46" key="6">
    <citation type="submission" date="2019-09" db="EMBL/GenBank/DDBJ databases">
        <authorList>
            <consortium name="GenomeTrakr network: Whole genome sequencing for foodborne pathogen traceback"/>
        </authorList>
    </citation>
    <scope>NUCLEOTIDE SEQUENCE [LARGE SCALE GENOMIC DNA]</scope>
    <source>
        <strain evidence="26 46">FLAG-55987</strain>
        <strain evidence="21 52">PHLUSALM00088</strain>
    </source>
</reference>
<evidence type="ECO:0000313" key="67">
    <source>
        <dbReference type="Proteomes" id="UP000566721"/>
    </source>
</evidence>
<dbReference type="EC" id="3.1.1.85" evidence="36"/>
<evidence type="ECO:0000313" key="32">
    <source>
        <dbReference type="EMBL" id="HAC0011455.1"/>
    </source>
</evidence>
<dbReference type="EMBL" id="AAAREG010000002">
    <property type="protein sequence ID" value="EAE2353286.1"/>
    <property type="molecule type" value="Genomic_DNA"/>
</dbReference>
<reference evidence="35 70" key="1">
    <citation type="submission" date="2016-09" db="EMBL/GenBank/DDBJ databases">
        <title>100K Listeria isolates.</title>
        <authorList>
            <person name="Chen P."/>
            <person name="Weimer B.C."/>
            <person name="Kong N."/>
            <person name="Huang B."/>
        </authorList>
    </citation>
    <scope>NUCLEOTIDE SEQUENCE [LARGE SCALE GENOMIC DNA]</scope>
    <source>
        <strain evidence="35 70">BCW_2383</strain>
    </source>
</reference>
<dbReference type="Proteomes" id="UP000427828">
    <property type="component" value="Unassembled WGS sequence"/>
</dbReference>
<evidence type="ECO:0000313" key="68">
    <source>
        <dbReference type="Proteomes" id="UP000841146"/>
    </source>
</evidence>
<evidence type="ECO:0000313" key="9">
    <source>
        <dbReference type="EMBL" id="EAD5787389.1"/>
    </source>
</evidence>
<evidence type="ECO:0000313" key="15">
    <source>
        <dbReference type="EMBL" id="EAG2996467.1"/>
    </source>
</evidence>
<dbReference type="Proteomes" id="UP000527632">
    <property type="component" value="Unassembled WGS sequence"/>
</dbReference>
<dbReference type="EMBL" id="AAANYR010000007">
    <property type="protein sequence ID" value="EAD5787389.1"/>
    <property type="molecule type" value="Genomic_DNA"/>
</dbReference>
<dbReference type="Proteomes" id="UP000364988">
    <property type="component" value="Unassembled WGS sequence"/>
</dbReference>
<evidence type="ECO:0000313" key="31">
    <source>
        <dbReference type="EMBL" id="HAB8557396.1"/>
    </source>
</evidence>
<evidence type="ECO:0000313" key="54">
    <source>
        <dbReference type="Proteomes" id="UP000427828"/>
    </source>
</evidence>
<dbReference type="Proteomes" id="UP000368512">
    <property type="component" value="Unassembled WGS sequence"/>
</dbReference>
<dbReference type="PANTHER" id="PTHR43798:SF6">
    <property type="entry name" value="HYDROLASE, PUTATIVE (AFU_ORTHOLOGUE AFUA_4G13070)-RELATED"/>
    <property type="match status" value="1"/>
</dbReference>
<dbReference type="Gene3D" id="3.40.50.1820">
    <property type="entry name" value="alpha/beta hydrolase"/>
    <property type="match status" value="1"/>
</dbReference>
<dbReference type="Proteomes" id="UP000376505">
    <property type="component" value="Unassembled WGS sequence"/>
</dbReference>
<accession>A0A0B8RAF5</accession>
<evidence type="ECO:0000313" key="51">
    <source>
        <dbReference type="Proteomes" id="UP000398321"/>
    </source>
</evidence>
<dbReference type="EMBL" id="JACAVN010000002">
    <property type="protein sequence ID" value="NYA00884.1"/>
    <property type="molecule type" value="Genomic_DNA"/>
</dbReference>
<dbReference type="PRINTS" id="PR00111">
    <property type="entry name" value="ABHYDROLASE"/>
</dbReference>
<evidence type="ECO:0000313" key="60">
    <source>
        <dbReference type="Proteomes" id="UP000489121"/>
    </source>
</evidence>
<dbReference type="Proteomes" id="UP000410967">
    <property type="component" value="Unassembled WGS sequence"/>
</dbReference>
<evidence type="ECO:0000313" key="53">
    <source>
        <dbReference type="Proteomes" id="UP000423131"/>
    </source>
</evidence>
<evidence type="ECO:0000313" key="11">
    <source>
        <dbReference type="EMBL" id="EAG1892829.1"/>
    </source>
</evidence>
<dbReference type="EMBL" id="AABATR010000002">
    <property type="protein sequence ID" value="EAG1892829.1"/>
    <property type="molecule type" value="Genomic_DNA"/>
</dbReference>
<dbReference type="Proteomes" id="UP000844415">
    <property type="component" value="Unassembled WGS sequence"/>
</dbReference>
<dbReference type="Proteomes" id="UP000489121">
    <property type="component" value="Unassembled WGS sequence"/>
</dbReference>
<dbReference type="Proteomes" id="UP000331186">
    <property type="component" value="Unassembled WGS sequence"/>
</dbReference>
<evidence type="ECO:0000313" key="55">
    <source>
        <dbReference type="Proteomes" id="UP000455569"/>
    </source>
</evidence>
<evidence type="ECO:0000313" key="58">
    <source>
        <dbReference type="Proteomes" id="UP000478704"/>
    </source>
</evidence>
<dbReference type="Proteomes" id="UP000337746">
    <property type="component" value="Unassembled WGS sequence"/>
</dbReference>
<dbReference type="Proteomes" id="UP000389283">
    <property type="component" value="Unassembled WGS sequence"/>
</dbReference>
<dbReference type="PANTHER" id="PTHR43798">
    <property type="entry name" value="MONOACYLGLYCEROL LIPASE"/>
    <property type="match status" value="1"/>
</dbReference>
<evidence type="ECO:0000313" key="17">
    <source>
        <dbReference type="EMBL" id="EAG4460753.1"/>
    </source>
</evidence>
<evidence type="ECO:0000313" key="27">
    <source>
        <dbReference type="EMBL" id="ECY9781601.1"/>
    </source>
</evidence>
<evidence type="ECO:0000313" key="61">
    <source>
        <dbReference type="Proteomes" id="UP000525850"/>
    </source>
</evidence>
<dbReference type="EMBL" id="AACJYH010000009">
    <property type="protein sequence ID" value="EAK8898395.1"/>
    <property type="molecule type" value="Genomic_DNA"/>
</dbReference>
<evidence type="ECO:0000313" key="19">
    <source>
        <dbReference type="EMBL" id="EAH4242516.1"/>
    </source>
</evidence>
<protein>
    <submittedName>
        <fullName evidence="28">Alpha/beta fold hydrolase</fullName>
    </submittedName>
    <submittedName>
        <fullName evidence="6">Alpha/beta hydrolase</fullName>
    </submittedName>
    <submittedName>
        <fullName evidence="36">Pimeloyl-[acyl-carrier protein] methyl ester esterase</fullName>
        <ecNumber evidence="36">3.1.1.85</ecNumber>
    </submittedName>
</protein>
<dbReference type="EMBL" id="AANCRK010000002">
    <property type="protein sequence ID" value="EDN7714433.1"/>
    <property type="molecule type" value="Genomic_DNA"/>
</dbReference>
<evidence type="ECO:0000313" key="44">
    <source>
        <dbReference type="Proteomes" id="UP000350032"/>
    </source>
</evidence>
<evidence type="ECO:0000313" key="18">
    <source>
        <dbReference type="EMBL" id="EAG6168611.1"/>
    </source>
</evidence>
<dbReference type="EMBL" id="AABGUK010000004">
    <property type="protein sequence ID" value="EAH4242516.1"/>
    <property type="molecule type" value="Genomic_DNA"/>
</dbReference>
<evidence type="ECO:0000313" key="25">
    <source>
        <dbReference type="EMBL" id="ECX6924394.1"/>
    </source>
</evidence>
<dbReference type="EMBL" id="AABAWE010000002">
    <property type="protein sequence ID" value="EAG2086327.1"/>
    <property type="molecule type" value="Genomic_DNA"/>
</dbReference>
<evidence type="ECO:0000313" key="13">
    <source>
        <dbReference type="EMBL" id="EAG2245026.1"/>
    </source>
</evidence>
<sequence length="270" mass="30568">MHKTIRSVDVYYEKYGEGIPIIMIHGFGPDSQLMIGCMEPVFDKESPFSRIYVDLPGMGKTENYDSIQNADHVLTLLLEFIEAVIPGEQFVLAGESYGGYLARGIAAKMPDRVLGVLLICPVIYPEKERRTLPEQKVMYQDDTFVRSLSKEDRAYFSKSGVILTARNWNRFLAEVMAGMINADGEFLDRLSANYALSFDPDEKAQFDVPALFLFGRQDDHVGYADGLTLLEKYPHASIAILDFAGHNLQIEQPKIFTTMVEDFLFRVKPE</sequence>
<dbReference type="EMBL" id="AABAYG010000003">
    <property type="protein sequence ID" value="EAG2245026.1"/>
    <property type="molecule type" value="Genomic_DNA"/>
</dbReference>
<evidence type="ECO:0000313" key="57">
    <source>
        <dbReference type="Proteomes" id="UP000478682"/>
    </source>
</evidence>
<dbReference type="Proteomes" id="UP000350032">
    <property type="component" value="Unassembled WGS sequence"/>
</dbReference>
<proteinExistence type="predicted"/>
<reference evidence="38 42" key="5">
    <citation type="submission" date="2019-02" db="EMBL/GenBank/DDBJ databases">
        <authorList>
            <consortium name="GenomeTrakr: Next Generation Sequencing Network for Food Pathogen Tracability"/>
        </authorList>
    </citation>
    <scope>NUCLEOTIDE SEQUENCE [LARGE SCALE GENOMIC DNA]</scope>
    <source>
        <strain evidence="15 66">10B02965A-1</strain>
        <strain evidence="5 48">CFSAN008042</strain>
        <strain evidence="17 63">CFSAN063727</strain>
        <strain evidence="28 55">CFSAN102901</strain>
        <strain evidence="3 47">FDA00007096</strain>
        <strain evidence="13">FDA00011243</strain>
        <strain evidence="4 38">FDA00013332</strain>
        <strain evidence="9 42">FDA00013853</strain>
        <strain evidence="22 53">FDA00014336</strain>
        <strain evidence="24 50">FDA00014370</strain>
        <strain evidence="23 51">FDA00014392</strain>
        <strain evidence="30">FDA00015054</strain>
        <strain evidence="16 64">FDA1005580-S054-001</strain>
        <strain evidence="58">FDA1090798-S029-001</strain>
        <strain evidence="59">FDA956581-098-004</strain>
        <strain evidence="14 61">FDA960927-006-004</strain>
        <strain evidence="18 67">FLAG-38921</strain>
        <strain evidence="25 54">FLAG-51482A</strain>
        <strain evidence="12 40">FLAG-54356</strain>
        <strain evidence="8 49">FSIS31901579</strain>
        <strain evidence="19 62">LS1344</strain>
        <strain evidence="29 56">OSF101448</strain>
        <strain evidence="7 43">VA-WGS-00405</strain>
    </source>
</reference>
<dbReference type="KEGG" id="lmok:CQ02_13655"/>
<feature type="domain" description="AB hydrolase-1" evidence="1">
    <location>
        <begin position="21"/>
        <end position="254"/>
    </location>
</feature>
<dbReference type="Proteomes" id="UP000354255">
    <property type="component" value="Unassembled WGS sequence"/>
</dbReference>
<evidence type="ECO:0000313" key="29">
    <source>
        <dbReference type="EMBL" id="EDN9835685.1"/>
    </source>
</evidence>
<reference evidence="31" key="7">
    <citation type="submission" date="2020-01" db="EMBL/GenBank/DDBJ databases">
        <authorList>
            <consortium name="NCBI Pathogen Detection Project"/>
        </authorList>
    </citation>
    <scope>NUCLEOTIDE SEQUENCE</scope>
    <source>
        <strain evidence="31">CFIAFB20100120</strain>
        <strain evidence="33">CFIAFB20170037</strain>
        <strain evidence="32">CFIAFB20170045</strain>
    </source>
</reference>
<dbReference type="EMBL" id="DAAIJL010000007">
    <property type="protein sequence ID" value="HAB8557396.1"/>
    <property type="molecule type" value="Genomic_DNA"/>
</dbReference>
<dbReference type="Proteomes" id="UP000344343">
    <property type="component" value="Unassembled WGS sequence"/>
</dbReference>
<dbReference type="EMBL" id="AANPAU010000001">
    <property type="protein sequence ID" value="EDP8512700.1"/>
    <property type="molecule type" value="Genomic_DNA"/>
</dbReference>
<dbReference type="GO" id="GO:0090499">
    <property type="term" value="F:pimelyl-[acyl-carrier protein] methyl ester esterase activity"/>
    <property type="evidence" value="ECO:0007669"/>
    <property type="project" value="UniProtKB-EC"/>
</dbReference>
<dbReference type="EMBL" id="AABBAW010000002">
    <property type="protein sequence ID" value="EAG2514465.1"/>
    <property type="molecule type" value="Genomic_DNA"/>
</dbReference>
<evidence type="ECO:0000313" key="28">
    <source>
        <dbReference type="EMBL" id="EDN7714433.1"/>
    </source>
</evidence>
<dbReference type="EMBL" id="AALAQH010000003">
    <property type="protein sequence ID" value="ECX6924394.1"/>
    <property type="molecule type" value="Genomic_DNA"/>
</dbReference>
<evidence type="ECO:0000313" key="5">
    <source>
        <dbReference type="EMBL" id="EAC7480164.1"/>
    </source>
</evidence>
<dbReference type="AlphaFoldDB" id="A0A0B8RAF5"/>
<comment type="caution">
    <text evidence="6">The sequence shown here is derived from an EMBL/GenBank/DDBJ whole genome shotgun (WGS) entry which is preliminary data.</text>
</comment>
<evidence type="ECO:0000313" key="64">
    <source>
        <dbReference type="Proteomes" id="UP000540117"/>
    </source>
</evidence>
<dbReference type="SUPFAM" id="SSF53474">
    <property type="entry name" value="alpha/beta-Hydrolases"/>
    <property type="match status" value="1"/>
</dbReference>
<dbReference type="Proteomes" id="UP000525850">
    <property type="component" value="Unassembled WGS sequence"/>
</dbReference>
<evidence type="ECO:0000313" key="40">
    <source>
        <dbReference type="Proteomes" id="UP000337746"/>
    </source>
</evidence>
<evidence type="ECO:0000313" key="42">
    <source>
        <dbReference type="Proteomes" id="UP000344343"/>
    </source>
</evidence>
<evidence type="ECO:0000313" key="4">
    <source>
        <dbReference type="EMBL" id="EAC6547911.1"/>
    </source>
</evidence>
<dbReference type="Proteomes" id="UP000549379">
    <property type="component" value="Unassembled WGS sequence"/>
</dbReference>
<evidence type="ECO:0000313" key="12">
    <source>
        <dbReference type="EMBL" id="EAG2086327.1"/>
    </source>
</evidence>
<evidence type="ECO:0000313" key="30">
    <source>
        <dbReference type="EMBL" id="EDP8512700.1"/>
    </source>
</evidence>
<dbReference type="Proteomes" id="UP000345329">
    <property type="component" value="Unassembled WGS sequence"/>
</dbReference>
<evidence type="ECO:0000313" key="24">
    <source>
        <dbReference type="EMBL" id="ECC1555269.1"/>
    </source>
</evidence>
<evidence type="ECO:0000313" key="49">
    <source>
        <dbReference type="Proteomes" id="UP000376505"/>
    </source>
</evidence>
<dbReference type="Proteomes" id="UP000423131">
    <property type="component" value="Unassembled WGS sequence"/>
</dbReference>
<dbReference type="Proteomes" id="UP000365297">
    <property type="component" value="Unassembled WGS sequence"/>
</dbReference>
<evidence type="ECO:0000313" key="46">
    <source>
        <dbReference type="Proteomes" id="UP000364988"/>
    </source>
</evidence>
<keyword evidence="6" id="KW-0378">Hydrolase</keyword>
<evidence type="ECO:0000313" key="38">
    <source>
        <dbReference type="Proteomes" id="UP000331186"/>
    </source>
</evidence>
<dbReference type="EMBL" id="AABBZO010000001">
    <property type="protein sequence ID" value="EAG4460753.1"/>
    <property type="molecule type" value="Genomic_DNA"/>
</dbReference>
<organism evidence="6 45">
    <name type="scientific">Listeria monocytogenes</name>
    <dbReference type="NCBI Taxonomy" id="1639"/>
    <lineage>
        <taxon>Bacteria</taxon>
        <taxon>Bacillati</taxon>
        <taxon>Bacillota</taxon>
        <taxon>Bacilli</taxon>
        <taxon>Bacillales</taxon>
        <taxon>Listeriaceae</taxon>
        <taxon>Listeria</taxon>
    </lineage>
</organism>
<dbReference type="EMBL" id="AABBYJ010000003">
    <property type="protein sequence ID" value="EAG4330751.1"/>
    <property type="molecule type" value="Genomic_DNA"/>
</dbReference>
<evidence type="ECO:0000313" key="34">
    <source>
        <dbReference type="EMBL" id="NYA00884.1"/>
    </source>
</evidence>
<reference evidence="68 69" key="3">
    <citation type="journal article" date="2018" name="Genome Biol.">
        <title>SKESA: strategic k-mer extension for scrupulous assemblies.</title>
        <authorList>
            <person name="Souvorov A."/>
            <person name="Agarwala R."/>
            <person name="Lipman D.J."/>
        </authorList>
    </citation>
    <scope>NUCLEOTIDE SEQUENCE [LARGE SCALE GENOMIC DNA]</scope>
    <source>
        <strain evidence="31 69">CFIAFB20100120</strain>
        <strain evidence="33">CFIAFB20170037</strain>
        <strain evidence="32 68">CFIAFB20170045</strain>
    </source>
</reference>
<evidence type="ECO:0000313" key="14">
    <source>
        <dbReference type="EMBL" id="EAG2514465.1"/>
    </source>
</evidence>
<evidence type="ECO:0000313" key="43">
    <source>
        <dbReference type="Proteomes" id="UP000345329"/>
    </source>
</evidence>